<evidence type="ECO:0000313" key="3">
    <source>
        <dbReference type="Proteomes" id="UP000799767"/>
    </source>
</evidence>
<accession>A0A6A6Q502</accession>
<feature type="compositionally biased region" description="Basic and acidic residues" evidence="1">
    <location>
        <begin position="124"/>
        <end position="141"/>
    </location>
</feature>
<proteinExistence type="predicted"/>
<feature type="compositionally biased region" description="Basic residues" evidence="1">
    <location>
        <begin position="142"/>
        <end position="152"/>
    </location>
</feature>
<feature type="compositionally biased region" description="Polar residues" evidence="1">
    <location>
        <begin position="1"/>
        <end position="15"/>
    </location>
</feature>
<evidence type="ECO:0000256" key="1">
    <source>
        <dbReference type="SAM" id="MobiDB-lite"/>
    </source>
</evidence>
<sequence>MQSSTRSNTEDSPSFPQTPPYTPLARRQRAKRSTSPASVASIHPLETISPAKSSTQDTPTQEGPKVSELQEGDPDYTSEIHPIYPQSLEEPESDLDAQQLTDTTNSETEADSDRSTNGLSAHLSRLDCDDSRQQERAFERNRRSKHAHRRTNSRLFKQFAGEYEAVEEAGAGAWNA</sequence>
<keyword evidence="3" id="KW-1185">Reference proteome</keyword>
<feature type="region of interest" description="Disordered" evidence="1">
    <location>
        <begin position="1"/>
        <end position="153"/>
    </location>
</feature>
<feature type="compositionally biased region" description="Polar residues" evidence="1">
    <location>
        <begin position="50"/>
        <end position="61"/>
    </location>
</feature>
<dbReference type="Proteomes" id="UP000799767">
    <property type="component" value="Unassembled WGS sequence"/>
</dbReference>
<feature type="compositionally biased region" description="Polar residues" evidence="1">
    <location>
        <begin position="96"/>
        <end position="107"/>
    </location>
</feature>
<gene>
    <name evidence="2" type="ORF">BDY17DRAFT_341916</name>
</gene>
<protein>
    <submittedName>
        <fullName evidence="2">Uncharacterized protein</fullName>
    </submittedName>
</protein>
<dbReference type="AlphaFoldDB" id="A0A6A6Q502"/>
<reference evidence="2" key="1">
    <citation type="journal article" date="2020" name="Stud. Mycol.">
        <title>101 Dothideomycetes genomes: a test case for predicting lifestyles and emergence of pathogens.</title>
        <authorList>
            <person name="Haridas S."/>
            <person name="Albert R."/>
            <person name="Binder M."/>
            <person name="Bloem J."/>
            <person name="Labutti K."/>
            <person name="Salamov A."/>
            <person name="Andreopoulos B."/>
            <person name="Baker S."/>
            <person name="Barry K."/>
            <person name="Bills G."/>
            <person name="Bluhm B."/>
            <person name="Cannon C."/>
            <person name="Castanera R."/>
            <person name="Culley D."/>
            <person name="Daum C."/>
            <person name="Ezra D."/>
            <person name="Gonzalez J."/>
            <person name="Henrissat B."/>
            <person name="Kuo A."/>
            <person name="Liang C."/>
            <person name="Lipzen A."/>
            <person name="Lutzoni F."/>
            <person name="Magnuson J."/>
            <person name="Mondo S."/>
            <person name="Nolan M."/>
            <person name="Ohm R."/>
            <person name="Pangilinan J."/>
            <person name="Park H.-J."/>
            <person name="Ramirez L."/>
            <person name="Alfaro M."/>
            <person name="Sun H."/>
            <person name="Tritt A."/>
            <person name="Yoshinaga Y."/>
            <person name="Zwiers L.-H."/>
            <person name="Turgeon B."/>
            <person name="Goodwin S."/>
            <person name="Spatafora J."/>
            <person name="Crous P."/>
            <person name="Grigoriev I."/>
        </authorList>
    </citation>
    <scope>NUCLEOTIDE SEQUENCE</scope>
    <source>
        <strain evidence="2">CBS 113389</strain>
    </source>
</reference>
<dbReference type="EMBL" id="MU001631">
    <property type="protein sequence ID" value="KAF2487109.1"/>
    <property type="molecule type" value="Genomic_DNA"/>
</dbReference>
<organism evidence="2 3">
    <name type="scientific">Neohortaea acidophila</name>
    <dbReference type="NCBI Taxonomy" id="245834"/>
    <lineage>
        <taxon>Eukaryota</taxon>
        <taxon>Fungi</taxon>
        <taxon>Dikarya</taxon>
        <taxon>Ascomycota</taxon>
        <taxon>Pezizomycotina</taxon>
        <taxon>Dothideomycetes</taxon>
        <taxon>Dothideomycetidae</taxon>
        <taxon>Mycosphaerellales</taxon>
        <taxon>Teratosphaeriaceae</taxon>
        <taxon>Neohortaea</taxon>
    </lineage>
</organism>
<dbReference type="OrthoDB" id="3642432at2759"/>
<name>A0A6A6Q502_9PEZI</name>
<dbReference type="GeneID" id="54479003"/>
<evidence type="ECO:0000313" key="2">
    <source>
        <dbReference type="EMBL" id="KAF2487109.1"/>
    </source>
</evidence>
<dbReference type="RefSeq" id="XP_033593678.1">
    <property type="nucleotide sequence ID" value="XM_033738001.1"/>
</dbReference>